<comment type="caution">
    <text evidence="5">The sequence shown here is derived from an EMBL/GenBank/DDBJ whole genome shotgun (WGS) entry which is preliminary data.</text>
</comment>
<evidence type="ECO:0000256" key="1">
    <source>
        <dbReference type="ARBA" id="ARBA00023015"/>
    </source>
</evidence>
<dbReference type="InterPro" id="IPR023187">
    <property type="entry name" value="Tscrpt_reg_MarR-type_CS"/>
</dbReference>
<dbReference type="SUPFAM" id="SSF46785">
    <property type="entry name" value="Winged helix' DNA-binding domain"/>
    <property type="match status" value="1"/>
</dbReference>
<evidence type="ECO:0000256" key="2">
    <source>
        <dbReference type="ARBA" id="ARBA00023125"/>
    </source>
</evidence>
<evidence type="ECO:0000259" key="4">
    <source>
        <dbReference type="PROSITE" id="PS50995"/>
    </source>
</evidence>
<dbReference type="Gene3D" id="1.10.10.10">
    <property type="entry name" value="Winged helix-like DNA-binding domain superfamily/Winged helix DNA-binding domain"/>
    <property type="match status" value="1"/>
</dbReference>
<evidence type="ECO:0000313" key="5">
    <source>
        <dbReference type="EMBL" id="PAV03621.1"/>
    </source>
</evidence>
<dbReference type="InterPro" id="IPR000835">
    <property type="entry name" value="HTH_MarR-typ"/>
</dbReference>
<dbReference type="GO" id="GO:0003700">
    <property type="term" value="F:DNA-binding transcription factor activity"/>
    <property type="evidence" value="ECO:0007669"/>
    <property type="project" value="InterPro"/>
</dbReference>
<feature type="domain" description="HTH marR-type" evidence="4">
    <location>
        <begin position="1"/>
        <end position="146"/>
    </location>
</feature>
<dbReference type="PROSITE" id="PS01117">
    <property type="entry name" value="HTH_MARR_1"/>
    <property type="match status" value="1"/>
</dbReference>
<proteinExistence type="predicted"/>
<gene>
    <name evidence="5" type="ORF">ASJ80_01220</name>
</gene>
<sequence>MHHTKKLLENTPEDIPLGVFISIIHRTRIIHLNNKMKDLELTAGQVPFLIQLSHKEGITQDNLAVHLHIDKGTVARALKKLEDNGFIYREINPQNRRKYLLFLTEKGRQIVPKIHQIDNEWEKSVCFDLSNTEYSHLVKTLQTLATKSLEKVHKNGEK</sequence>
<dbReference type="Proteomes" id="UP000217784">
    <property type="component" value="Unassembled WGS sequence"/>
</dbReference>
<evidence type="ECO:0000256" key="3">
    <source>
        <dbReference type="ARBA" id="ARBA00023163"/>
    </source>
</evidence>
<dbReference type="SMART" id="SM00347">
    <property type="entry name" value="HTH_MARR"/>
    <property type="match status" value="1"/>
</dbReference>
<keyword evidence="6" id="KW-1185">Reference proteome</keyword>
<protein>
    <submittedName>
        <fullName evidence="5">MarR family transcriptional regulator</fullName>
    </submittedName>
</protein>
<keyword evidence="1" id="KW-0805">Transcription regulation</keyword>
<dbReference type="EMBL" id="LMVM01000037">
    <property type="protein sequence ID" value="PAV03621.1"/>
    <property type="molecule type" value="Genomic_DNA"/>
</dbReference>
<dbReference type="AlphaFoldDB" id="A0A2A2H2G6"/>
<evidence type="ECO:0000313" key="6">
    <source>
        <dbReference type="Proteomes" id="UP000217784"/>
    </source>
</evidence>
<dbReference type="GO" id="GO:0003677">
    <property type="term" value="F:DNA binding"/>
    <property type="evidence" value="ECO:0007669"/>
    <property type="project" value="UniProtKB-KW"/>
</dbReference>
<dbReference type="PANTHER" id="PTHR42756:SF1">
    <property type="entry name" value="TRANSCRIPTIONAL REPRESSOR OF EMRAB OPERON"/>
    <property type="match status" value="1"/>
</dbReference>
<dbReference type="RefSeq" id="WP_069583907.1">
    <property type="nucleotide sequence ID" value="NZ_LMVM01000037.1"/>
</dbReference>
<dbReference type="InterPro" id="IPR036390">
    <property type="entry name" value="WH_DNA-bd_sf"/>
</dbReference>
<reference evidence="5 6" key="1">
    <citation type="journal article" date="2017" name="BMC Genomics">
        <title>Genomic analysis of methanogenic archaea reveals a shift towards energy conservation.</title>
        <authorList>
            <person name="Gilmore S.P."/>
            <person name="Henske J.K."/>
            <person name="Sexton J.A."/>
            <person name="Solomon K.V."/>
            <person name="Seppala S."/>
            <person name="Yoo J.I."/>
            <person name="Huyett L.M."/>
            <person name="Pressman A."/>
            <person name="Cogan J.Z."/>
            <person name="Kivenson V."/>
            <person name="Peng X."/>
            <person name="Tan Y."/>
            <person name="Valentine D.L."/>
            <person name="O'Malley M.A."/>
        </authorList>
    </citation>
    <scope>NUCLEOTIDE SEQUENCE [LARGE SCALE GENOMIC DNA]</scope>
    <source>
        <strain evidence="5 6">M.o.H.</strain>
    </source>
</reference>
<dbReference type="OrthoDB" id="10712at2157"/>
<name>A0A2A2H2G6_METBR</name>
<keyword evidence="2" id="KW-0238">DNA-binding</keyword>
<dbReference type="PRINTS" id="PR00598">
    <property type="entry name" value="HTHMARR"/>
</dbReference>
<organism evidence="5 6">
    <name type="scientific">Methanobacterium bryantii</name>
    <dbReference type="NCBI Taxonomy" id="2161"/>
    <lineage>
        <taxon>Archaea</taxon>
        <taxon>Methanobacteriati</taxon>
        <taxon>Methanobacteriota</taxon>
        <taxon>Methanomada group</taxon>
        <taxon>Methanobacteria</taxon>
        <taxon>Methanobacteriales</taxon>
        <taxon>Methanobacteriaceae</taxon>
        <taxon>Methanobacterium</taxon>
    </lineage>
</organism>
<dbReference type="PROSITE" id="PS50995">
    <property type="entry name" value="HTH_MARR_2"/>
    <property type="match status" value="1"/>
</dbReference>
<accession>A0A2A2H2G6</accession>
<keyword evidence="3" id="KW-0804">Transcription</keyword>
<dbReference type="PANTHER" id="PTHR42756">
    <property type="entry name" value="TRANSCRIPTIONAL REGULATOR, MARR"/>
    <property type="match status" value="1"/>
</dbReference>
<dbReference type="InterPro" id="IPR036388">
    <property type="entry name" value="WH-like_DNA-bd_sf"/>
</dbReference>
<dbReference type="Pfam" id="PF01047">
    <property type="entry name" value="MarR"/>
    <property type="match status" value="1"/>
</dbReference>